<keyword evidence="1" id="KW-0812">Transmembrane</keyword>
<proteinExistence type="predicted"/>
<evidence type="ECO:0000313" key="2">
    <source>
        <dbReference type="EMBL" id="AFX98744.1"/>
    </source>
</evidence>
<dbReference type="Proteomes" id="UP000010077">
    <property type="component" value="Chromosome"/>
</dbReference>
<keyword evidence="1" id="KW-0472">Membrane</keyword>
<sequence>MLNLININRSQSLFVLLISSIVFYYSVENTHENYTSYCAKSPIRNSCFAHEPTSCLVVKKIIF</sequence>
<dbReference type="EMBL" id="CP003539">
    <property type="protein sequence ID" value="AFX98744.1"/>
    <property type="molecule type" value="Genomic_DNA"/>
</dbReference>
<evidence type="ECO:0000256" key="1">
    <source>
        <dbReference type="SAM" id="Phobius"/>
    </source>
</evidence>
<dbReference type="AlphaFoldDB" id="K7YQ98"/>
<accession>K7YQ98</accession>
<organism evidence="2 3">
    <name type="scientific">Candidatus Endolissoclinum faulkneri L2</name>
    <dbReference type="NCBI Taxonomy" id="1193729"/>
    <lineage>
        <taxon>Bacteria</taxon>
        <taxon>Pseudomonadati</taxon>
        <taxon>Pseudomonadota</taxon>
        <taxon>Alphaproteobacteria</taxon>
        <taxon>Rhodospirillales</taxon>
        <taxon>Rhodospirillaceae</taxon>
        <taxon>Candidatus Endolissoclinum</taxon>
    </lineage>
</organism>
<gene>
    <name evidence="2" type="ORF">A1OE_553</name>
</gene>
<dbReference type="HOGENOM" id="CLU_2877397_0_0_5"/>
<protein>
    <submittedName>
        <fullName evidence="2">Uncharacterized protein</fullName>
    </submittedName>
</protein>
<name>K7YQ98_9PROT</name>
<evidence type="ECO:0000313" key="3">
    <source>
        <dbReference type="Proteomes" id="UP000010077"/>
    </source>
</evidence>
<reference evidence="2 3" key="1">
    <citation type="journal article" date="2012" name="Proc. Natl. Acad. Sci. U.S.A.">
        <title>Genome streamlining and chemical defense in a coral reef symbiosis.</title>
        <authorList>
            <person name="Kwan J.C."/>
            <person name="Donia M.S."/>
            <person name="Han A.W."/>
            <person name="Hirose E."/>
            <person name="Haygood M.G."/>
            <person name="Schmidt E.W."/>
        </authorList>
    </citation>
    <scope>NUCLEOTIDE SEQUENCE [LARGE SCALE GENOMIC DNA]</scope>
    <source>
        <strain evidence="2 3">L2</strain>
    </source>
</reference>
<keyword evidence="1" id="KW-1133">Transmembrane helix</keyword>
<keyword evidence="3" id="KW-1185">Reference proteome</keyword>
<feature type="transmembrane region" description="Helical" evidence="1">
    <location>
        <begin position="12"/>
        <end position="27"/>
    </location>
</feature>
<dbReference type="KEGG" id="thal:A1OE_553"/>